<proteinExistence type="predicted"/>
<reference evidence="1" key="1">
    <citation type="submission" date="2020-11" db="EMBL/GenBank/DDBJ databases">
        <authorList>
            <person name="Whiteford S."/>
        </authorList>
    </citation>
    <scope>NUCLEOTIDE SEQUENCE</scope>
</reference>
<sequence length="110" mass="12100">MSTRQRRRVRETASVHFYSEHRDAAYGVTLDANYGVNRRPRPYPVMDVNVAEDPDGGTTSTGFCLSGRKKHRIGNGESRRAIQVSFYTTSLDGAEFKSKNVNIAGSGASS</sequence>
<evidence type="ECO:0000313" key="1">
    <source>
        <dbReference type="EMBL" id="CAG9116454.1"/>
    </source>
</evidence>
<organism evidence="1 2">
    <name type="scientific">Plutella xylostella</name>
    <name type="common">Diamondback moth</name>
    <name type="synonym">Plutella maculipennis</name>
    <dbReference type="NCBI Taxonomy" id="51655"/>
    <lineage>
        <taxon>Eukaryota</taxon>
        <taxon>Metazoa</taxon>
        <taxon>Ecdysozoa</taxon>
        <taxon>Arthropoda</taxon>
        <taxon>Hexapoda</taxon>
        <taxon>Insecta</taxon>
        <taxon>Pterygota</taxon>
        <taxon>Neoptera</taxon>
        <taxon>Endopterygota</taxon>
        <taxon>Lepidoptera</taxon>
        <taxon>Glossata</taxon>
        <taxon>Ditrysia</taxon>
        <taxon>Yponomeutoidea</taxon>
        <taxon>Plutellidae</taxon>
        <taxon>Plutella</taxon>
    </lineage>
</organism>
<accession>A0A8S4EKL6</accession>
<evidence type="ECO:0000313" key="2">
    <source>
        <dbReference type="Proteomes" id="UP000653454"/>
    </source>
</evidence>
<name>A0A8S4EKL6_PLUXY</name>
<dbReference type="Proteomes" id="UP000653454">
    <property type="component" value="Unassembled WGS sequence"/>
</dbReference>
<gene>
    <name evidence="1" type="ORF">PLXY2_LOCUS6020</name>
</gene>
<protein>
    <submittedName>
        <fullName evidence="1">(diamondback moth) hypothetical protein</fullName>
    </submittedName>
</protein>
<dbReference type="AlphaFoldDB" id="A0A8S4EKL6"/>
<comment type="caution">
    <text evidence="1">The sequence shown here is derived from an EMBL/GenBank/DDBJ whole genome shotgun (WGS) entry which is preliminary data.</text>
</comment>
<dbReference type="EMBL" id="CAJHNJ030000018">
    <property type="protein sequence ID" value="CAG9116454.1"/>
    <property type="molecule type" value="Genomic_DNA"/>
</dbReference>
<keyword evidence="2" id="KW-1185">Reference proteome</keyword>